<reference evidence="3" key="1">
    <citation type="submission" date="2017-11" db="EMBL/GenBank/DDBJ databases">
        <title>The complete genome sequence of Sphingopyxis pomeranensis sp. nov. strain WS5A3p.</title>
        <authorList>
            <person name="Kaminski M.A."/>
        </authorList>
    </citation>
    <scope>NUCLEOTIDE SEQUENCE [LARGE SCALE GENOMIC DNA]</scope>
    <source>
        <strain evidence="3">WS5A3p</strain>
    </source>
</reference>
<dbReference type="Gene3D" id="1.20.5.780">
    <property type="entry name" value="Single helix bin"/>
    <property type="match status" value="1"/>
</dbReference>
<comment type="caution">
    <text evidence="2">The sequence shown here is derived from an EMBL/GenBank/DDBJ whole genome shotgun (WGS) entry which is preliminary data.</text>
</comment>
<name>A0A2S8B7J0_9SPHN</name>
<dbReference type="Pfam" id="PF01402">
    <property type="entry name" value="RHH_1"/>
    <property type="match status" value="1"/>
</dbReference>
<gene>
    <name evidence="2" type="ORF">CVO77_07220</name>
</gene>
<evidence type="ECO:0000313" key="3">
    <source>
        <dbReference type="Proteomes" id="UP000238954"/>
    </source>
</evidence>
<accession>A0A2S8B7J0</accession>
<evidence type="ECO:0000259" key="1">
    <source>
        <dbReference type="Pfam" id="PF01402"/>
    </source>
</evidence>
<proteinExistence type="predicted"/>
<dbReference type="AlphaFoldDB" id="A0A2S8B7J0"/>
<protein>
    <submittedName>
        <fullName evidence="2">CopG family transcriptional regulator</fullName>
    </submittedName>
</protein>
<dbReference type="RefSeq" id="WP_105998539.1">
    <property type="nucleotide sequence ID" value="NZ_CM009578.1"/>
</dbReference>
<dbReference type="SUPFAM" id="SSF47598">
    <property type="entry name" value="Ribbon-helix-helix"/>
    <property type="match status" value="1"/>
</dbReference>
<dbReference type="InterPro" id="IPR002145">
    <property type="entry name" value="CopG"/>
</dbReference>
<feature type="domain" description="Ribbon-helix-helix protein CopG" evidence="1">
    <location>
        <begin position="6"/>
        <end position="45"/>
    </location>
</feature>
<dbReference type="GO" id="GO:0006355">
    <property type="term" value="P:regulation of DNA-templated transcription"/>
    <property type="evidence" value="ECO:0007669"/>
    <property type="project" value="InterPro"/>
</dbReference>
<organism evidence="2 3">
    <name type="scientific">Sphingopyxis lindanitolerans</name>
    <dbReference type="NCBI Taxonomy" id="2054227"/>
    <lineage>
        <taxon>Bacteria</taxon>
        <taxon>Pseudomonadati</taxon>
        <taxon>Pseudomonadota</taxon>
        <taxon>Alphaproteobacteria</taxon>
        <taxon>Sphingomonadales</taxon>
        <taxon>Sphingomonadaceae</taxon>
        <taxon>Sphingopyxis</taxon>
    </lineage>
</organism>
<evidence type="ECO:0000313" key="2">
    <source>
        <dbReference type="EMBL" id="PQM28283.1"/>
    </source>
</evidence>
<dbReference type="Proteomes" id="UP000238954">
    <property type="component" value="Chromosome"/>
</dbReference>
<dbReference type="InterPro" id="IPR010985">
    <property type="entry name" value="Ribbon_hlx_hlx"/>
</dbReference>
<dbReference type="EMBL" id="PHFW01000002">
    <property type="protein sequence ID" value="PQM28283.1"/>
    <property type="molecule type" value="Genomic_DNA"/>
</dbReference>
<sequence>MTKHSVISARIDPETLELVDRIVAEQGRSRAWFIAQAVRHAAEQEARFAAFLQEGRDDIAAGRVVDHAEALKMMDDMIAGHEARCTE</sequence>
<dbReference type="OrthoDB" id="5298181at2"/>
<keyword evidence="3" id="KW-1185">Reference proteome</keyword>